<dbReference type="SUPFAM" id="SSF55729">
    <property type="entry name" value="Acyl-CoA N-acyltransferases (Nat)"/>
    <property type="match status" value="1"/>
</dbReference>
<dbReference type="InterPro" id="IPR000182">
    <property type="entry name" value="GNAT_dom"/>
</dbReference>
<sequence length="228" mass="27110">MNTDIITFLRLNYSLSSSTGYIEEERYINKYNIEVYEIQIDKNDKESASLIGKVNVKLFLWELCIEDNYWVDDLFSQLDHNELGGLLFDYDTNSLKKEWQEEIDESFNSNILYLDRIEILPEYRGKGYGKLITKDILLRLNSSYGIAILKAFPLQLEVTHPNSSKQDSEWNTKMNFKQMEQDSNIAKKQLYNFYKKMGFKRYKRSEYFYLNPAFQNPQLDKININELS</sequence>
<dbReference type="AlphaFoldDB" id="A0A6L4NKP3"/>
<organism evidence="2 3">
    <name type="scientific">Bacteroides xylanisolvens</name>
    <dbReference type="NCBI Taxonomy" id="371601"/>
    <lineage>
        <taxon>Bacteria</taxon>
        <taxon>Pseudomonadati</taxon>
        <taxon>Bacteroidota</taxon>
        <taxon>Bacteroidia</taxon>
        <taxon>Bacteroidales</taxon>
        <taxon>Bacteroidaceae</taxon>
        <taxon>Bacteroides</taxon>
    </lineage>
</organism>
<dbReference type="GO" id="GO:0016747">
    <property type="term" value="F:acyltransferase activity, transferring groups other than amino-acyl groups"/>
    <property type="evidence" value="ECO:0007669"/>
    <property type="project" value="InterPro"/>
</dbReference>
<proteinExistence type="predicted"/>
<dbReference type="Gene3D" id="3.40.630.30">
    <property type="match status" value="1"/>
</dbReference>
<dbReference type="Proteomes" id="UP000474077">
    <property type="component" value="Unassembled WGS sequence"/>
</dbReference>
<dbReference type="RefSeq" id="WP_151922102.1">
    <property type="nucleotide sequence ID" value="NZ_RCXZ01000022.1"/>
</dbReference>
<reference evidence="2 3" key="1">
    <citation type="journal article" date="2019" name="Nat. Med.">
        <title>A library of human gut bacterial isolates paired with longitudinal multiomics data enables mechanistic microbiome research.</title>
        <authorList>
            <person name="Poyet M."/>
            <person name="Groussin M."/>
            <person name="Gibbons S.M."/>
            <person name="Avila-Pacheco J."/>
            <person name="Jiang X."/>
            <person name="Kearney S.M."/>
            <person name="Perrotta A.R."/>
            <person name="Berdy B."/>
            <person name="Zhao S."/>
            <person name="Lieberman T.D."/>
            <person name="Swanson P.K."/>
            <person name="Smith M."/>
            <person name="Roesemann S."/>
            <person name="Alexander J.E."/>
            <person name="Rich S.A."/>
            <person name="Livny J."/>
            <person name="Vlamakis H."/>
            <person name="Clish C."/>
            <person name="Bullock K."/>
            <person name="Deik A."/>
            <person name="Scott J."/>
            <person name="Pierce K.A."/>
            <person name="Xavier R.J."/>
            <person name="Alm E.J."/>
        </authorList>
    </citation>
    <scope>NUCLEOTIDE SEQUENCE [LARGE SCALE GENOMIC DNA]</scope>
    <source>
        <strain evidence="2 3">BIOML-A73</strain>
    </source>
</reference>
<feature type="domain" description="N-acetyltransferase" evidence="1">
    <location>
        <begin position="38"/>
        <end position="225"/>
    </location>
</feature>
<dbReference type="CDD" id="cd04301">
    <property type="entry name" value="NAT_SF"/>
    <property type="match status" value="1"/>
</dbReference>
<dbReference type="EMBL" id="WDER01000013">
    <property type="protein sequence ID" value="KAB6084661.1"/>
    <property type="molecule type" value="Genomic_DNA"/>
</dbReference>
<comment type="caution">
    <text evidence="2">The sequence shown here is derived from an EMBL/GenBank/DDBJ whole genome shotgun (WGS) entry which is preliminary data.</text>
</comment>
<dbReference type="InterPro" id="IPR016181">
    <property type="entry name" value="Acyl_CoA_acyltransferase"/>
</dbReference>
<accession>A0A6L4NKP3</accession>
<gene>
    <name evidence="2" type="ORF">GA560_06770</name>
</gene>
<protein>
    <recommendedName>
        <fullName evidence="1">N-acetyltransferase domain-containing protein</fullName>
    </recommendedName>
</protein>
<name>A0A6L4NKP3_9BACE</name>
<evidence type="ECO:0000313" key="2">
    <source>
        <dbReference type="EMBL" id="KAB6084661.1"/>
    </source>
</evidence>
<dbReference type="PROSITE" id="PS51186">
    <property type="entry name" value="GNAT"/>
    <property type="match status" value="1"/>
</dbReference>
<evidence type="ECO:0000259" key="1">
    <source>
        <dbReference type="PROSITE" id="PS51186"/>
    </source>
</evidence>
<evidence type="ECO:0000313" key="3">
    <source>
        <dbReference type="Proteomes" id="UP000474077"/>
    </source>
</evidence>